<sequence length="136" mass="15933">MKYIEEQQHFYPKNSTHFPSDGTNDRSPLPNQIMLPLDSYSAAVLDGIAQLKALHKPAHVKTCHDLAIEFNRMIEPYLLKYNETHLVFVTYLEGSLKNSTRKKELEKQCLLNTISQILPIFKKEQWDLCYLIVRKR</sequence>
<reference evidence="1 2" key="1">
    <citation type="submission" date="2023-02" db="EMBL/GenBank/DDBJ databases">
        <title>LHISI_Scaffold_Assembly.</title>
        <authorList>
            <person name="Stuart O.P."/>
            <person name="Cleave R."/>
            <person name="Magrath M.J.L."/>
            <person name="Mikheyev A.S."/>
        </authorList>
    </citation>
    <scope>NUCLEOTIDE SEQUENCE [LARGE SCALE GENOMIC DNA]</scope>
    <source>
        <strain evidence="1">Daus_M_001</strain>
        <tissue evidence="1">Leg muscle</tissue>
    </source>
</reference>
<proteinExistence type="predicted"/>
<organism evidence="1 2">
    <name type="scientific">Dryococelus australis</name>
    <dbReference type="NCBI Taxonomy" id="614101"/>
    <lineage>
        <taxon>Eukaryota</taxon>
        <taxon>Metazoa</taxon>
        <taxon>Ecdysozoa</taxon>
        <taxon>Arthropoda</taxon>
        <taxon>Hexapoda</taxon>
        <taxon>Insecta</taxon>
        <taxon>Pterygota</taxon>
        <taxon>Neoptera</taxon>
        <taxon>Polyneoptera</taxon>
        <taxon>Phasmatodea</taxon>
        <taxon>Verophasmatodea</taxon>
        <taxon>Anareolatae</taxon>
        <taxon>Phasmatidae</taxon>
        <taxon>Eurycanthinae</taxon>
        <taxon>Dryococelus</taxon>
    </lineage>
</organism>
<protein>
    <submittedName>
        <fullName evidence="1">Uncharacterized protein</fullName>
    </submittedName>
</protein>
<accession>A0ABQ9I4K8</accession>
<evidence type="ECO:0000313" key="2">
    <source>
        <dbReference type="Proteomes" id="UP001159363"/>
    </source>
</evidence>
<dbReference type="EMBL" id="JARBHB010000002">
    <property type="protein sequence ID" value="KAJ8891560.1"/>
    <property type="molecule type" value="Genomic_DNA"/>
</dbReference>
<evidence type="ECO:0000313" key="1">
    <source>
        <dbReference type="EMBL" id="KAJ8891560.1"/>
    </source>
</evidence>
<name>A0ABQ9I4K8_9NEOP</name>
<gene>
    <name evidence="1" type="ORF">PR048_004088</name>
</gene>
<dbReference type="Proteomes" id="UP001159363">
    <property type="component" value="Chromosome 2"/>
</dbReference>
<keyword evidence="2" id="KW-1185">Reference proteome</keyword>
<comment type="caution">
    <text evidence="1">The sequence shown here is derived from an EMBL/GenBank/DDBJ whole genome shotgun (WGS) entry which is preliminary data.</text>
</comment>